<accession>B7J8T7</accession>
<proteinExistence type="predicted"/>
<protein>
    <submittedName>
        <fullName evidence="1">Uncharacterized protein</fullName>
    </submittedName>
</protein>
<organism evidence="1 2">
    <name type="scientific">Acidithiobacillus ferrooxidans (strain ATCC 23270 / DSM 14882 / CIP 104768 / NCIMB 8455)</name>
    <name type="common">Ferrobacillus ferrooxidans (strain ATCC 23270)</name>
    <dbReference type="NCBI Taxonomy" id="243159"/>
    <lineage>
        <taxon>Bacteria</taxon>
        <taxon>Pseudomonadati</taxon>
        <taxon>Pseudomonadota</taxon>
        <taxon>Acidithiobacillia</taxon>
        <taxon>Acidithiobacillales</taxon>
        <taxon>Acidithiobacillaceae</taxon>
        <taxon>Acidithiobacillus</taxon>
    </lineage>
</organism>
<dbReference type="EMBL" id="CP001219">
    <property type="protein sequence ID" value="ACK79210.1"/>
    <property type="molecule type" value="Genomic_DNA"/>
</dbReference>
<dbReference type="STRING" id="243159.AFE_1255"/>
<evidence type="ECO:0000313" key="2">
    <source>
        <dbReference type="Proteomes" id="UP000001362"/>
    </source>
</evidence>
<keyword evidence="2" id="KW-1185">Reference proteome</keyword>
<reference evidence="1 2" key="1">
    <citation type="journal article" date="2008" name="BMC Genomics">
        <title>Acidithiobacillus ferrooxidans metabolism: from genome sequence to industrial applications.</title>
        <authorList>
            <person name="Valdes J."/>
            <person name="Pedroso I."/>
            <person name="Quatrini R."/>
            <person name="Dodson R.J."/>
            <person name="Tettelin H."/>
            <person name="Blake R.II."/>
            <person name="Eisen J.A."/>
            <person name="Holmes D.S."/>
        </authorList>
    </citation>
    <scope>NUCLEOTIDE SEQUENCE [LARGE SCALE GENOMIC DNA]</scope>
    <source>
        <strain evidence="2">ATCC 23270 / DSM 14882 / CIP 104768 / NCIMB 8455</strain>
    </source>
</reference>
<dbReference type="AlphaFoldDB" id="B7J8T7"/>
<dbReference type="HOGENOM" id="CLU_908008_0_0_6"/>
<gene>
    <name evidence="1" type="ordered locus">AFE_1255</name>
</gene>
<dbReference type="PaxDb" id="243159-AFE_1255"/>
<dbReference type="GeneID" id="65280522"/>
<dbReference type="RefSeq" id="WP_012606927.1">
    <property type="nucleotide sequence ID" value="NC_011761.1"/>
</dbReference>
<dbReference type="KEGG" id="afr:AFE_1255"/>
<dbReference type="Proteomes" id="UP000001362">
    <property type="component" value="Chromosome"/>
</dbReference>
<dbReference type="eggNOG" id="COG1595">
    <property type="taxonomic scope" value="Bacteria"/>
</dbReference>
<evidence type="ECO:0000313" key="1">
    <source>
        <dbReference type="EMBL" id="ACK79210.1"/>
    </source>
</evidence>
<sequence length="297" mass="33477">MSEHQSIQSANAEVLYPMVLRFLKSLDKRFGGHLHDSDLSDVGQDVLMRIISYQRDGFPESLSPLLDAPLHMPVWSITRYEWLDFLRSNNRYRLSGNAEDPDSWMDEMTDAGADLTDGLILQEESAILEEKRRSAQARLAPFVQSILTGSDADTPLRTPCHQPSPMLRQSSSPQAVTDFARAVKALPYSKEHLSKMLGISMRRFRYLERGLTEPDEFLRSNLESLLQEHGGWTWERIFGLVERRTGLSGIPARRWMQAALGVSERTLVRWIQGGYGGAKGLIQASTIIVGQTGEHHG</sequence>
<name>B7J8T7_ACIF2</name>